<keyword evidence="3" id="KW-0732">Signal</keyword>
<dbReference type="Proteomes" id="UP001142055">
    <property type="component" value="Chromosome 2"/>
</dbReference>
<keyword evidence="2" id="KW-1133">Transmembrane helix</keyword>
<evidence type="ECO:0000256" key="1">
    <source>
        <dbReference type="SAM" id="MobiDB-lite"/>
    </source>
</evidence>
<feature type="compositionally biased region" description="Basic residues" evidence="1">
    <location>
        <begin position="454"/>
        <end position="500"/>
    </location>
</feature>
<feature type="compositionally biased region" description="Low complexity" evidence="1">
    <location>
        <begin position="412"/>
        <end position="447"/>
    </location>
</feature>
<name>A0A9Q0M4W8_BLOTA</name>
<keyword evidence="5" id="KW-1185">Reference proteome</keyword>
<evidence type="ECO:0000256" key="3">
    <source>
        <dbReference type="SAM" id="SignalP"/>
    </source>
</evidence>
<comment type="caution">
    <text evidence="4">The sequence shown here is derived from an EMBL/GenBank/DDBJ whole genome shotgun (WGS) entry which is preliminary data.</text>
</comment>
<evidence type="ECO:0000313" key="5">
    <source>
        <dbReference type="Proteomes" id="UP001142055"/>
    </source>
</evidence>
<evidence type="ECO:0000313" key="4">
    <source>
        <dbReference type="EMBL" id="KAJ6219052.1"/>
    </source>
</evidence>
<dbReference type="EMBL" id="JAPWDV010000002">
    <property type="protein sequence ID" value="KAJ6219052.1"/>
    <property type="molecule type" value="Genomic_DNA"/>
</dbReference>
<evidence type="ECO:0000256" key="2">
    <source>
        <dbReference type="SAM" id="Phobius"/>
    </source>
</evidence>
<feature type="region of interest" description="Disordered" evidence="1">
    <location>
        <begin position="410"/>
        <end position="500"/>
    </location>
</feature>
<organism evidence="4 5">
    <name type="scientific">Blomia tropicalis</name>
    <name type="common">Mite</name>
    <dbReference type="NCBI Taxonomy" id="40697"/>
    <lineage>
        <taxon>Eukaryota</taxon>
        <taxon>Metazoa</taxon>
        <taxon>Ecdysozoa</taxon>
        <taxon>Arthropoda</taxon>
        <taxon>Chelicerata</taxon>
        <taxon>Arachnida</taxon>
        <taxon>Acari</taxon>
        <taxon>Acariformes</taxon>
        <taxon>Sarcoptiformes</taxon>
        <taxon>Astigmata</taxon>
        <taxon>Glycyphagoidea</taxon>
        <taxon>Echimyopodidae</taxon>
        <taxon>Blomia</taxon>
    </lineage>
</organism>
<keyword evidence="2" id="KW-0472">Membrane</keyword>
<gene>
    <name evidence="4" type="ORF">RDWZM_004864</name>
</gene>
<keyword evidence="2" id="KW-0812">Transmembrane</keyword>
<sequence>MFRIEWNLFIIFVFFELGIGSRHQNHPTKKPENHHEESGKHVNDYDKNNVQDLFEAKQIVYGIGLSKTRLITLIGPFADFPNFNQIYVYDQPTNVLTNTGYGHNRKIKITLADGVLFEKRWPLLHRKIEKRKISNIILVTQNGMDYLLLFEDRTAYGFVFCIDKPKIFSLGTAYNSWMTAGSNNFNLDTLALISSRDELMFYYHDENIQSIVNSNSNIKTNVLFLFGRQQLMKNVTDGPLQPTGDQFVICGHTSRFTKQKPGTCIGRENKPNWTKFTHGFDDGQVLILFSSGNQRVYYLESAAFTTVMHFNSPIETGQIGLKSFFQAGYSRRWKPRSTEQPEQPLTTEFPVIAIVSIGVVLLCLFLIFFPFMCWLCACKKRKNLTQQQQKQQQQPVNSQTKQPAILIVANRSSQQQQQQQEQPGSGIGSSNIQSNQASSSPSSRGQNKSNVRSQRGKSKSRSNAKSRGRKSSSKLRPSKKASSGRRKNVTSKTRSNSKTK</sequence>
<accession>A0A9Q0M4W8</accession>
<feature type="transmembrane region" description="Helical" evidence="2">
    <location>
        <begin position="351"/>
        <end position="377"/>
    </location>
</feature>
<feature type="chain" id="PRO_5040374504" evidence="3">
    <location>
        <begin position="21"/>
        <end position="500"/>
    </location>
</feature>
<protein>
    <submittedName>
        <fullName evidence="4">Uncharacterized protein</fullName>
    </submittedName>
</protein>
<dbReference type="AlphaFoldDB" id="A0A9Q0M4W8"/>
<reference evidence="4" key="1">
    <citation type="submission" date="2022-12" db="EMBL/GenBank/DDBJ databases">
        <title>Genome assemblies of Blomia tropicalis.</title>
        <authorList>
            <person name="Cui Y."/>
        </authorList>
    </citation>
    <scope>NUCLEOTIDE SEQUENCE</scope>
    <source>
        <tissue evidence="4">Adult mites</tissue>
    </source>
</reference>
<feature type="signal peptide" evidence="3">
    <location>
        <begin position="1"/>
        <end position="20"/>
    </location>
</feature>
<proteinExistence type="predicted"/>